<dbReference type="CDD" id="cd22459">
    <property type="entry name" value="KH-I_PEPPER_rpt1_like"/>
    <property type="match status" value="2"/>
</dbReference>
<evidence type="ECO:0000256" key="3">
    <source>
        <dbReference type="SAM" id="MobiDB-lite"/>
    </source>
</evidence>
<feature type="compositionally biased region" description="Pro residues" evidence="3">
    <location>
        <begin position="306"/>
        <end position="320"/>
    </location>
</feature>
<dbReference type="CDD" id="cd22462">
    <property type="entry name" value="KH-I_HEN4_like_rpt5"/>
    <property type="match status" value="1"/>
</dbReference>
<gene>
    <name evidence="5" type="ORF">H6P81_009174</name>
</gene>
<dbReference type="AlphaFoldDB" id="A0AAV7EKP7"/>
<reference evidence="5 6" key="1">
    <citation type="submission" date="2021-07" db="EMBL/GenBank/DDBJ databases">
        <title>The Aristolochia fimbriata genome: insights into angiosperm evolution, floral development and chemical biosynthesis.</title>
        <authorList>
            <person name="Jiao Y."/>
        </authorList>
    </citation>
    <scope>NUCLEOTIDE SEQUENCE [LARGE SCALE GENOMIC DNA]</scope>
    <source>
        <strain evidence="5">IBCAS-2021</strain>
        <tissue evidence="5">Leaf</tissue>
    </source>
</reference>
<dbReference type="GO" id="GO:0003723">
    <property type="term" value="F:RNA binding"/>
    <property type="evidence" value="ECO:0007669"/>
    <property type="project" value="UniProtKB-UniRule"/>
</dbReference>
<keyword evidence="6" id="KW-1185">Reference proteome</keyword>
<organism evidence="5 6">
    <name type="scientific">Aristolochia fimbriata</name>
    <name type="common">White veined hardy Dutchman's pipe vine</name>
    <dbReference type="NCBI Taxonomy" id="158543"/>
    <lineage>
        <taxon>Eukaryota</taxon>
        <taxon>Viridiplantae</taxon>
        <taxon>Streptophyta</taxon>
        <taxon>Embryophyta</taxon>
        <taxon>Tracheophyta</taxon>
        <taxon>Spermatophyta</taxon>
        <taxon>Magnoliopsida</taxon>
        <taxon>Magnoliidae</taxon>
        <taxon>Piperales</taxon>
        <taxon>Aristolochiaceae</taxon>
        <taxon>Aristolochia</taxon>
    </lineage>
</organism>
<sequence>MEQASFVSPPAKRPLDPSSDAYRPDYNGSASSAKRRHHSSIRHPPPPLKLSPGETLFRILCPADKTGAVIGKGGSIIRQFRQSTGAKIRIEDAVPPCDERVILIVAPNVVDPLRKPRDQDNEANTVSNSEKKNENPKEDETQNYAEEDLVSASPAQQALVKVFERMVRVDEERLMGGVGEGDEGEQRVGSATSEISALQGLVVSRLLAPSNQVGCVLGKGGKIVEKIRQESGAQIRVLSKEQLPACSAAGDELIQISGNVASVRKALLSVSSCLQDNPRSDATNYFSTKPSGPMLRGLGPPGQLEPFPPRNFGPPHPAPDYFPRESLAPGHRNLEEEVVFRLLCSSDKVGSLIGKGGGIVRTLQVETGALIKVLESMPDSDEQVVFISAVENMEQKHSPAQEAVMRVHSRLAELVSDSALVSVRLLVPAQQIGCLLGKGGNIIAEMRRATGASIRIFVNEHVPKCAAPNDEVVQVNGTMQSVQEALFHITSRLRESIFPIRPNVGGGQNLSMGPETPPFMFRSRHEPTSPRHLPPSIGHPHGPRLMDRQPSLSRGMDHVGFASVDRGPHSFSSERPGSGPTYDQSSPPRSWAPPAVIGGNVRGATDARTALTPRNGSIGSASKVGVVTSTSVEVMVPQQFLGFIYGENGSNLNQMRQISGAKVIIHDPSPGATEGIVIITGTPDQTQAAQSLLHAFILCGQSSSSS</sequence>
<feature type="domain" description="K Homology" evidence="4">
    <location>
        <begin position="200"/>
        <end position="275"/>
    </location>
</feature>
<name>A0AAV7EKP7_ARIFI</name>
<feature type="compositionally biased region" description="Basic and acidic residues" evidence="3">
    <location>
        <begin position="129"/>
        <end position="140"/>
    </location>
</feature>
<dbReference type="SUPFAM" id="SSF54791">
    <property type="entry name" value="Eukaryotic type KH-domain (KH-domain type I)"/>
    <property type="match status" value="5"/>
</dbReference>
<evidence type="ECO:0000256" key="2">
    <source>
        <dbReference type="PROSITE-ProRule" id="PRU00117"/>
    </source>
</evidence>
<dbReference type="SMART" id="SM00322">
    <property type="entry name" value="KH"/>
    <property type="match status" value="5"/>
</dbReference>
<feature type="domain" description="K Homology" evidence="4">
    <location>
        <begin position="628"/>
        <end position="698"/>
    </location>
</feature>
<accession>A0AAV7EKP7</accession>
<dbReference type="Pfam" id="PF00013">
    <property type="entry name" value="KH_1"/>
    <property type="match status" value="5"/>
</dbReference>
<feature type="domain" description="K Homology" evidence="4">
    <location>
        <begin position="419"/>
        <end position="494"/>
    </location>
</feature>
<keyword evidence="2" id="KW-0694">RNA-binding</keyword>
<dbReference type="PROSITE" id="PS50084">
    <property type="entry name" value="KH_TYPE_1"/>
    <property type="match status" value="5"/>
</dbReference>
<feature type="region of interest" description="Disordered" evidence="3">
    <location>
        <begin position="281"/>
        <end position="327"/>
    </location>
</feature>
<feature type="compositionally biased region" description="Polar residues" evidence="3">
    <location>
        <begin position="281"/>
        <end position="290"/>
    </location>
</feature>
<evidence type="ECO:0000256" key="1">
    <source>
        <dbReference type="ARBA" id="ARBA00022737"/>
    </source>
</evidence>
<proteinExistence type="predicted"/>
<dbReference type="Gene3D" id="3.30.1370.10">
    <property type="entry name" value="K Homology domain, type 1"/>
    <property type="match status" value="5"/>
</dbReference>
<feature type="region of interest" description="Disordered" evidence="3">
    <location>
        <begin position="1"/>
        <end position="53"/>
    </location>
</feature>
<dbReference type="PANTHER" id="PTHR10288">
    <property type="entry name" value="KH DOMAIN CONTAINING RNA BINDING PROTEIN"/>
    <property type="match status" value="1"/>
</dbReference>
<evidence type="ECO:0000313" key="5">
    <source>
        <dbReference type="EMBL" id="KAG9449209.1"/>
    </source>
</evidence>
<comment type="caution">
    <text evidence="5">The sequence shown here is derived from an EMBL/GenBank/DDBJ whole genome shotgun (WGS) entry which is preliminary data.</text>
</comment>
<feature type="compositionally biased region" description="Polar residues" evidence="3">
    <location>
        <begin position="570"/>
        <end position="588"/>
    </location>
</feature>
<dbReference type="InterPro" id="IPR004087">
    <property type="entry name" value="KH_dom"/>
</dbReference>
<dbReference type="InterPro" id="IPR004088">
    <property type="entry name" value="KH_dom_type_1"/>
</dbReference>
<dbReference type="Proteomes" id="UP000825729">
    <property type="component" value="Unassembled WGS sequence"/>
</dbReference>
<feature type="region of interest" description="Disordered" evidence="3">
    <location>
        <begin position="504"/>
        <end position="601"/>
    </location>
</feature>
<dbReference type="InterPro" id="IPR036612">
    <property type="entry name" value="KH_dom_type_1_sf"/>
</dbReference>
<protein>
    <recommendedName>
        <fullName evidence="4">K Homology domain-containing protein</fullName>
    </recommendedName>
</protein>
<keyword evidence="1" id="KW-0677">Repeat</keyword>
<evidence type="ECO:0000313" key="6">
    <source>
        <dbReference type="Proteomes" id="UP000825729"/>
    </source>
</evidence>
<feature type="domain" description="K Homology" evidence="4">
    <location>
        <begin position="53"/>
        <end position="127"/>
    </location>
</feature>
<feature type="region of interest" description="Disordered" evidence="3">
    <location>
        <begin position="112"/>
        <end position="141"/>
    </location>
</feature>
<dbReference type="CDD" id="cd22460">
    <property type="entry name" value="KH-I_PEPPER_rpt2_like"/>
    <property type="match status" value="2"/>
</dbReference>
<evidence type="ECO:0000259" key="4">
    <source>
        <dbReference type="SMART" id="SM00322"/>
    </source>
</evidence>
<feature type="domain" description="K Homology" evidence="4">
    <location>
        <begin position="336"/>
        <end position="412"/>
    </location>
</feature>
<dbReference type="EMBL" id="JAINDJ010000004">
    <property type="protein sequence ID" value="KAG9449209.1"/>
    <property type="molecule type" value="Genomic_DNA"/>
</dbReference>